<comment type="caution">
    <text evidence="1">The sequence shown here is derived from an EMBL/GenBank/DDBJ whole genome shotgun (WGS) entry which is preliminary data.</text>
</comment>
<gene>
    <name evidence="1" type="ORF">QAD02_000927</name>
</gene>
<evidence type="ECO:0000313" key="1">
    <source>
        <dbReference type="EMBL" id="KAJ8669668.1"/>
    </source>
</evidence>
<organism evidence="1 2">
    <name type="scientific">Eretmocerus hayati</name>
    <dbReference type="NCBI Taxonomy" id="131215"/>
    <lineage>
        <taxon>Eukaryota</taxon>
        <taxon>Metazoa</taxon>
        <taxon>Ecdysozoa</taxon>
        <taxon>Arthropoda</taxon>
        <taxon>Hexapoda</taxon>
        <taxon>Insecta</taxon>
        <taxon>Pterygota</taxon>
        <taxon>Neoptera</taxon>
        <taxon>Endopterygota</taxon>
        <taxon>Hymenoptera</taxon>
        <taxon>Apocrita</taxon>
        <taxon>Proctotrupomorpha</taxon>
        <taxon>Chalcidoidea</taxon>
        <taxon>Aphelinidae</taxon>
        <taxon>Aphelininae</taxon>
        <taxon>Eretmocerus</taxon>
    </lineage>
</organism>
<dbReference type="Proteomes" id="UP001239111">
    <property type="component" value="Chromosome 3"/>
</dbReference>
<name>A0ACC2NET0_9HYME</name>
<protein>
    <submittedName>
        <fullName evidence="1">Uncharacterized protein</fullName>
    </submittedName>
</protein>
<evidence type="ECO:0000313" key="2">
    <source>
        <dbReference type="Proteomes" id="UP001239111"/>
    </source>
</evidence>
<dbReference type="EMBL" id="CM056743">
    <property type="protein sequence ID" value="KAJ8669668.1"/>
    <property type="molecule type" value="Genomic_DNA"/>
</dbReference>
<keyword evidence="2" id="KW-1185">Reference proteome</keyword>
<sequence>MQTKTVFVTVGTTKFDELIKTVTSDEVLQELNRKGYNKLVLQIGKTDIEPDCAPRCGFYEIEVFNLSPSLHESMEVADLIISHAGAGSCLEALELSKPLVVVINDRLMDNHQIELAEQLYKDGHLFYSNCKNLLNLIHSMDLSELQPFKQDKSKAIATMIDQIMGFS</sequence>
<accession>A0ACC2NET0</accession>
<reference evidence="1" key="1">
    <citation type="submission" date="2023-04" db="EMBL/GenBank/DDBJ databases">
        <title>A chromosome-level genome assembly of the parasitoid wasp Eretmocerus hayati.</title>
        <authorList>
            <person name="Zhong Y."/>
            <person name="Liu S."/>
            <person name="Liu Y."/>
        </authorList>
    </citation>
    <scope>NUCLEOTIDE SEQUENCE</scope>
    <source>
        <strain evidence="1">ZJU_SS_LIU_2023</strain>
    </source>
</reference>
<proteinExistence type="predicted"/>